<comment type="caution">
    <text evidence="5">The sequence shown here is derived from an EMBL/GenBank/DDBJ whole genome shotgun (WGS) entry which is preliminary data.</text>
</comment>
<dbReference type="RefSeq" id="WP_031226247.1">
    <property type="nucleotide sequence ID" value="NZ_CAXGPP010000065.1"/>
</dbReference>
<gene>
    <name evidence="5" type="primary">pmbA</name>
    <name evidence="5" type="ORF">D4A39_13640</name>
</gene>
<evidence type="ECO:0000259" key="4">
    <source>
        <dbReference type="Pfam" id="PF19290"/>
    </source>
</evidence>
<dbReference type="InterPro" id="IPR002510">
    <property type="entry name" value="Metalloprtase-TldD/E_N"/>
</dbReference>
<dbReference type="InterPro" id="IPR036059">
    <property type="entry name" value="TldD/PmbA_sf"/>
</dbReference>
<dbReference type="SUPFAM" id="SSF111283">
    <property type="entry name" value="Putative modulator of DNA gyrase, PmbA/TldD"/>
    <property type="match status" value="1"/>
</dbReference>
<reference evidence="5 6" key="1">
    <citation type="submission" date="2018-09" db="EMBL/GenBank/DDBJ databases">
        <title>Alcanivorax profundi sp. nov., isolated from 1000 m-depth seawater of the Mariana Trench.</title>
        <authorList>
            <person name="Liu J."/>
        </authorList>
    </citation>
    <scope>NUCLEOTIDE SEQUENCE [LARGE SCALE GENOMIC DNA]</scope>
    <source>
        <strain evidence="5 6">MTEO17</strain>
    </source>
</reference>
<dbReference type="InterPro" id="IPR035068">
    <property type="entry name" value="TldD/PmbA_N"/>
</dbReference>
<evidence type="ECO:0000313" key="5">
    <source>
        <dbReference type="EMBL" id="RJG16857.1"/>
    </source>
</evidence>
<name>A0A418XVU6_9GAMM</name>
<dbReference type="GO" id="GO:0008237">
    <property type="term" value="F:metallopeptidase activity"/>
    <property type="evidence" value="ECO:0007669"/>
    <property type="project" value="UniProtKB-KW"/>
</dbReference>
<feature type="domain" description="Metalloprotease TldD/E C-terminal" evidence="3">
    <location>
        <begin position="242"/>
        <end position="450"/>
    </location>
</feature>
<dbReference type="OrthoDB" id="9803618at2"/>
<dbReference type="Gene3D" id="3.30.2290.10">
    <property type="entry name" value="PmbA/TldD superfamily"/>
    <property type="match status" value="1"/>
</dbReference>
<accession>A0A418XVU6</accession>
<sequence length="451" mass="47837">MSDSSATTAALDMAQLQQAQDTAAWVLEEGKRLGLDGVEVNVSLSQGFSVNVRQGEVETVEFHRDRGVSVTVFQGLCKGHASSSDDNRDSLRDTLKAASAIARYTEADKHAGLAPADQLARDIPELDLYHPWEMDTGRAIDEAMACEKVARDDSRIVNSEGASINSGASLRVFATSEGFLHGYRGTHHSRVCSVVAEDDDGMQRDYWYDGGRIGEKLADAETVGQMSRERALSRLGAVIPETGELPVIFAPEVASGLLGHLVSGISGGAIYRRSSFLQDSLGKAVLPAGFTLSEHPHLPAGNASSPFDGDGLPTGEQAFVEDGILTSFALSLYASRRLGMSPTGNGGGVRNLRVTDTGESLEALMARVPKGILITEVMGQGVNMVTGDYSRGASGFLFENGRITSPVQEFTIAGHLAEMLRGIQGSGTDVDYRGNIACGSLLLSPMKIAGR</sequence>
<comment type="similarity">
    <text evidence="1">Belongs to the peptidase U62 family.</text>
</comment>
<dbReference type="Pfam" id="PF19289">
    <property type="entry name" value="PmbA_TldD_3rd"/>
    <property type="match status" value="1"/>
</dbReference>
<dbReference type="AlphaFoldDB" id="A0A418XVU6"/>
<keyword evidence="5" id="KW-0378">Hydrolase</keyword>
<dbReference type="Pfam" id="PF19290">
    <property type="entry name" value="PmbA_TldD_2nd"/>
    <property type="match status" value="1"/>
</dbReference>
<proteinExistence type="inferred from homology"/>
<evidence type="ECO:0000259" key="3">
    <source>
        <dbReference type="Pfam" id="PF19289"/>
    </source>
</evidence>
<dbReference type="InterPro" id="IPR045569">
    <property type="entry name" value="Metalloprtase-TldD/E_C"/>
</dbReference>
<feature type="domain" description="Metalloprotease TldD/E N-terminal" evidence="2">
    <location>
        <begin position="38"/>
        <end position="102"/>
    </location>
</feature>
<dbReference type="PANTHER" id="PTHR43421">
    <property type="entry name" value="METALLOPROTEASE PMBA"/>
    <property type="match status" value="1"/>
</dbReference>
<dbReference type="GO" id="GO:0005829">
    <property type="term" value="C:cytosol"/>
    <property type="evidence" value="ECO:0007669"/>
    <property type="project" value="TreeGrafter"/>
</dbReference>
<protein>
    <submittedName>
        <fullName evidence="5">Metalloprotease PmbA</fullName>
    </submittedName>
</protein>
<evidence type="ECO:0000256" key="1">
    <source>
        <dbReference type="ARBA" id="ARBA00005836"/>
    </source>
</evidence>
<feature type="domain" description="Metalloprotease TldD/E central" evidence="4">
    <location>
        <begin position="129"/>
        <end position="235"/>
    </location>
</feature>
<keyword evidence="6" id="KW-1185">Reference proteome</keyword>
<dbReference type="GO" id="GO:0006508">
    <property type="term" value="P:proteolysis"/>
    <property type="evidence" value="ECO:0007669"/>
    <property type="project" value="UniProtKB-KW"/>
</dbReference>
<evidence type="ECO:0000259" key="2">
    <source>
        <dbReference type="Pfam" id="PF01523"/>
    </source>
</evidence>
<dbReference type="NCBIfam" id="NF008268">
    <property type="entry name" value="PRK11040.1"/>
    <property type="match status" value="1"/>
</dbReference>
<dbReference type="InterPro" id="IPR047657">
    <property type="entry name" value="PmbA"/>
</dbReference>
<keyword evidence="5" id="KW-0645">Protease</keyword>
<organism evidence="5 6">
    <name type="scientific">Alcanivorax profundi</name>
    <dbReference type="NCBI Taxonomy" id="2338368"/>
    <lineage>
        <taxon>Bacteria</taxon>
        <taxon>Pseudomonadati</taxon>
        <taxon>Pseudomonadota</taxon>
        <taxon>Gammaproteobacteria</taxon>
        <taxon>Oceanospirillales</taxon>
        <taxon>Alcanivoracaceae</taxon>
        <taxon>Alcanivorax</taxon>
    </lineage>
</organism>
<dbReference type="PANTHER" id="PTHR43421:SF1">
    <property type="entry name" value="METALLOPROTEASE PMBA"/>
    <property type="match status" value="1"/>
</dbReference>
<dbReference type="Pfam" id="PF01523">
    <property type="entry name" value="PmbA_TldD_1st"/>
    <property type="match status" value="1"/>
</dbReference>
<keyword evidence="5" id="KW-0482">Metalloprotease</keyword>
<evidence type="ECO:0000313" key="6">
    <source>
        <dbReference type="Proteomes" id="UP000283734"/>
    </source>
</evidence>
<dbReference type="EMBL" id="QYYA01000004">
    <property type="protein sequence ID" value="RJG16857.1"/>
    <property type="molecule type" value="Genomic_DNA"/>
</dbReference>
<dbReference type="InterPro" id="IPR045570">
    <property type="entry name" value="Metalloprtase-TldD/E_cen_dom"/>
</dbReference>
<dbReference type="Proteomes" id="UP000283734">
    <property type="component" value="Unassembled WGS sequence"/>
</dbReference>